<dbReference type="KEGG" id="euz:DVS28_a0028"/>
<dbReference type="RefSeq" id="WP_114589640.1">
    <property type="nucleotide sequence ID" value="NZ_CAXIBR010000019.1"/>
</dbReference>
<dbReference type="SUPFAM" id="SSF54427">
    <property type="entry name" value="NTF2-like"/>
    <property type="match status" value="1"/>
</dbReference>
<name>A0A346XR90_9ACTN</name>
<dbReference type="EMBL" id="CP031165">
    <property type="protein sequence ID" value="AXV04737.1"/>
    <property type="molecule type" value="Genomic_DNA"/>
</dbReference>
<reference evidence="1 2" key="1">
    <citation type="submission" date="2018-09" db="EMBL/GenBank/DDBJ databases">
        <title>Complete genome sequence of Euzebya sp. DY32-46 isolated from seawater of Pacific Ocean.</title>
        <authorList>
            <person name="Xu L."/>
            <person name="Wu Y.-H."/>
            <person name="Xu X.-W."/>
        </authorList>
    </citation>
    <scope>NUCLEOTIDE SEQUENCE [LARGE SCALE GENOMIC DNA]</scope>
    <source>
        <strain evidence="1 2">DY32-46</strain>
    </source>
</reference>
<gene>
    <name evidence="1" type="ORF">DVS28_a0028</name>
</gene>
<accession>A0A346XR90</accession>
<sequence>MPRFAFAVPFLPHKQDEWRATAGEIPVRRATEHRQHLLERGIFKERWWMQTGAGTPPLSLVLWDCDDLDRVGLSRIGTGNRHDDWMAEQVVGQIHGLDPVGAALPQVHLLSGTTTMATATAGSQTMFALPIPTEGIDAVRSLVERIEHGDLSRAHGQFLADASIREEWIWLQEPTSNCPALLLIHWIGDDLDDAWQRLTYVRDDPYARVLHEALFTRLIGIGPEQVAHWRIEQLLVMHVRRSDSFAPSHRRVGQKFVGAARTGGWPAVQRLMGDNVVLLAEDGTRYLGPPAVVDALRRAMDAASDGQRERPDVADLLVGTAHVLALLEWPDGTTMPLLIGFDEGRVVALHVQPLMSRRDRPVAD</sequence>
<protein>
    <submittedName>
        <fullName evidence="1">Uncharacterized protein</fullName>
    </submittedName>
</protein>
<dbReference type="AlphaFoldDB" id="A0A346XR90"/>
<dbReference type="InterPro" id="IPR032710">
    <property type="entry name" value="NTF2-like_dom_sf"/>
</dbReference>
<keyword evidence="2" id="KW-1185">Reference proteome</keyword>
<proteinExistence type="predicted"/>
<evidence type="ECO:0000313" key="2">
    <source>
        <dbReference type="Proteomes" id="UP000264006"/>
    </source>
</evidence>
<evidence type="ECO:0000313" key="1">
    <source>
        <dbReference type="EMBL" id="AXV04737.1"/>
    </source>
</evidence>
<dbReference type="OrthoDB" id="1121820at2"/>
<organism evidence="1 2">
    <name type="scientific">Euzebya pacifica</name>
    <dbReference type="NCBI Taxonomy" id="1608957"/>
    <lineage>
        <taxon>Bacteria</taxon>
        <taxon>Bacillati</taxon>
        <taxon>Actinomycetota</taxon>
        <taxon>Nitriliruptoria</taxon>
        <taxon>Euzebyales</taxon>
    </lineage>
</organism>
<dbReference type="Proteomes" id="UP000264006">
    <property type="component" value="Chromosome"/>
</dbReference>